<gene>
    <name evidence="2" type="ORF">M9458_043333</name>
</gene>
<dbReference type="AlphaFoldDB" id="A0ABD0NC36"/>
<accession>A0ABD0NC36</accession>
<feature type="region of interest" description="Disordered" evidence="1">
    <location>
        <begin position="63"/>
        <end position="93"/>
    </location>
</feature>
<sequence length="409" mass="44498">MNVFLHPEYLLLLLEQGDKALKDDLRLFLLLANTTSYLALGFCLFCGVDTYPCSPFAEGDLASATPDTVPSPPSSRCMERMPEPTADGEPEPDPWIATEPELLVTSAQVCELATMAATREKALASEIAERSSTHCYMAEGELAEDLGLFEAERILHWDICAVLPPLHPPSSELSETAMPKPSTEWAPLPKLSHEEAYKCPPFHPVIPLPPLLSCRPSTHHQSSICAVGSPLVCQFQLGLQLEVQDSACRTSGYTMAPSSLLSPLLLLSILRLGTPLLWLHLVPLAPSGSSISPAPLWSISHLFHLGSLDPPRHRDSSVLCLGLGHHGSSSWLWPGSYLSIVSTQDSVLRPPPRCPSSSFRASSLFSSMPPSVVVYGARMCLPRGGNMSNFWTCFVPDVLPVLPYLVLFL</sequence>
<comment type="caution">
    <text evidence="2">The sequence shown here is derived from an EMBL/GenBank/DDBJ whole genome shotgun (WGS) entry which is preliminary data.</text>
</comment>
<evidence type="ECO:0000313" key="3">
    <source>
        <dbReference type="Proteomes" id="UP001529510"/>
    </source>
</evidence>
<feature type="non-terminal residue" evidence="2">
    <location>
        <position position="409"/>
    </location>
</feature>
<keyword evidence="3" id="KW-1185">Reference proteome</keyword>
<organism evidence="2 3">
    <name type="scientific">Cirrhinus mrigala</name>
    <name type="common">Mrigala</name>
    <dbReference type="NCBI Taxonomy" id="683832"/>
    <lineage>
        <taxon>Eukaryota</taxon>
        <taxon>Metazoa</taxon>
        <taxon>Chordata</taxon>
        <taxon>Craniata</taxon>
        <taxon>Vertebrata</taxon>
        <taxon>Euteleostomi</taxon>
        <taxon>Actinopterygii</taxon>
        <taxon>Neopterygii</taxon>
        <taxon>Teleostei</taxon>
        <taxon>Ostariophysi</taxon>
        <taxon>Cypriniformes</taxon>
        <taxon>Cyprinidae</taxon>
        <taxon>Labeoninae</taxon>
        <taxon>Labeonini</taxon>
        <taxon>Cirrhinus</taxon>
    </lineage>
</organism>
<protein>
    <submittedName>
        <fullName evidence="2">Uncharacterized protein</fullName>
    </submittedName>
</protein>
<evidence type="ECO:0000313" key="2">
    <source>
        <dbReference type="EMBL" id="KAL0159608.1"/>
    </source>
</evidence>
<evidence type="ECO:0000256" key="1">
    <source>
        <dbReference type="SAM" id="MobiDB-lite"/>
    </source>
</evidence>
<dbReference type="EMBL" id="JAMKFB020000022">
    <property type="protein sequence ID" value="KAL0159608.1"/>
    <property type="molecule type" value="Genomic_DNA"/>
</dbReference>
<proteinExistence type="predicted"/>
<name>A0ABD0NC36_CIRMR</name>
<dbReference type="Proteomes" id="UP001529510">
    <property type="component" value="Unassembled WGS sequence"/>
</dbReference>
<reference evidence="2 3" key="1">
    <citation type="submission" date="2024-05" db="EMBL/GenBank/DDBJ databases">
        <title>Genome sequencing and assembly of Indian major carp, Cirrhinus mrigala (Hamilton, 1822).</title>
        <authorList>
            <person name="Mohindra V."/>
            <person name="Chowdhury L.M."/>
            <person name="Lal K."/>
            <person name="Jena J.K."/>
        </authorList>
    </citation>
    <scope>NUCLEOTIDE SEQUENCE [LARGE SCALE GENOMIC DNA]</scope>
    <source>
        <strain evidence="2">CM1030</strain>
        <tissue evidence="2">Blood</tissue>
    </source>
</reference>